<dbReference type="Pfam" id="PF13426">
    <property type="entry name" value="PAS_9"/>
    <property type="match status" value="1"/>
</dbReference>
<dbReference type="AlphaFoldDB" id="A0A1I0PJ00"/>
<evidence type="ECO:0000256" key="8">
    <source>
        <dbReference type="SAM" id="Phobius"/>
    </source>
</evidence>
<dbReference type="PANTHER" id="PTHR43711">
    <property type="entry name" value="TWO-COMPONENT HISTIDINE KINASE"/>
    <property type="match status" value="1"/>
</dbReference>
<keyword evidence="6" id="KW-0902">Two-component regulatory system</keyword>
<dbReference type="CDD" id="cd00082">
    <property type="entry name" value="HisKA"/>
    <property type="match status" value="1"/>
</dbReference>
<dbReference type="PANTHER" id="PTHR43711:SF31">
    <property type="entry name" value="HISTIDINE KINASE"/>
    <property type="match status" value="1"/>
</dbReference>
<dbReference type="InterPro" id="IPR036097">
    <property type="entry name" value="HisK_dim/P_sf"/>
</dbReference>
<feature type="coiled-coil region" evidence="7">
    <location>
        <begin position="429"/>
        <end position="456"/>
    </location>
</feature>
<dbReference type="EC" id="2.7.13.3" evidence="2"/>
<dbReference type="EMBL" id="FOIQ01000004">
    <property type="protein sequence ID" value="SEW14413.1"/>
    <property type="molecule type" value="Genomic_DNA"/>
</dbReference>
<dbReference type="InterPro" id="IPR036890">
    <property type="entry name" value="HATPase_C_sf"/>
</dbReference>
<keyword evidence="8" id="KW-0472">Membrane</keyword>
<feature type="coiled-coil region" evidence="7">
    <location>
        <begin position="303"/>
        <end position="330"/>
    </location>
</feature>
<feature type="domain" description="Histidine kinase" evidence="9">
    <location>
        <begin position="462"/>
        <end position="677"/>
    </location>
</feature>
<reference evidence="10 11" key="1">
    <citation type="submission" date="2016-10" db="EMBL/GenBank/DDBJ databases">
        <authorList>
            <person name="de Groot N.N."/>
        </authorList>
    </citation>
    <scope>NUCLEOTIDE SEQUENCE [LARGE SCALE GENOMIC DNA]</scope>
    <source>
        <strain evidence="10 11">TC2-24</strain>
    </source>
</reference>
<protein>
    <recommendedName>
        <fullName evidence="2">histidine kinase</fullName>
        <ecNumber evidence="2">2.7.13.3</ecNumber>
    </recommendedName>
</protein>
<dbReference type="InterPro" id="IPR003594">
    <property type="entry name" value="HATPase_dom"/>
</dbReference>
<dbReference type="Proteomes" id="UP000199373">
    <property type="component" value="Unassembled WGS sequence"/>
</dbReference>
<dbReference type="SMART" id="SM00387">
    <property type="entry name" value="HATPase_c"/>
    <property type="match status" value="1"/>
</dbReference>
<gene>
    <name evidence="10" type="ORF">SAMN04487850_1803</name>
</gene>
<keyword evidence="5" id="KW-0418">Kinase</keyword>
<dbReference type="Gene3D" id="3.30.450.20">
    <property type="entry name" value="PAS domain"/>
    <property type="match status" value="2"/>
</dbReference>
<dbReference type="InterPro" id="IPR035965">
    <property type="entry name" value="PAS-like_dom_sf"/>
</dbReference>
<comment type="catalytic activity">
    <reaction evidence="1">
        <text>ATP + protein L-histidine = ADP + protein N-phospho-L-histidine.</text>
        <dbReference type="EC" id="2.7.13.3"/>
    </reaction>
</comment>
<keyword evidence="8" id="KW-0812">Transmembrane</keyword>
<dbReference type="Gene3D" id="1.10.287.130">
    <property type="match status" value="1"/>
</dbReference>
<evidence type="ECO:0000256" key="5">
    <source>
        <dbReference type="ARBA" id="ARBA00022777"/>
    </source>
</evidence>
<evidence type="ECO:0000259" key="9">
    <source>
        <dbReference type="PROSITE" id="PS50109"/>
    </source>
</evidence>
<organism evidence="10 11">
    <name type="scientific">Prevotella aff. ruminicola Tc2-24</name>
    <dbReference type="NCBI Taxonomy" id="81582"/>
    <lineage>
        <taxon>Bacteria</taxon>
        <taxon>Pseudomonadati</taxon>
        <taxon>Bacteroidota</taxon>
        <taxon>Bacteroidia</taxon>
        <taxon>Bacteroidales</taxon>
        <taxon>Prevotellaceae</taxon>
        <taxon>Prevotella</taxon>
    </lineage>
</organism>
<dbReference type="PRINTS" id="PR00344">
    <property type="entry name" value="BCTRLSENSOR"/>
</dbReference>
<dbReference type="SMART" id="SM00388">
    <property type="entry name" value="HisKA"/>
    <property type="match status" value="1"/>
</dbReference>
<dbReference type="InterPro" id="IPR000014">
    <property type="entry name" value="PAS"/>
</dbReference>
<evidence type="ECO:0000256" key="2">
    <source>
        <dbReference type="ARBA" id="ARBA00012438"/>
    </source>
</evidence>
<dbReference type="InterPro" id="IPR004358">
    <property type="entry name" value="Sig_transdc_His_kin-like_C"/>
</dbReference>
<dbReference type="InterPro" id="IPR050736">
    <property type="entry name" value="Sensor_HK_Regulatory"/>
</dbReference>
<keyword evidence="3" id="KW-0597">Phosphoprotein</keyword>
<evidence type="ECO:0000313" key="11">
    <source>
        <dbReference type="Proteomes" id="UP000199373"/>
    </source>
</evidence>
<keyword evidence="8" id="KW-1133">Transmembrane helix</keyword>
<dbReference type="SUPFAM" id="SSF55785">
    <property type="entry name" value="PYP-like sensor domain (PAS domain)"/>
    <property type="match status" value="1"/>
</dbReference>
<evidence type="ECO:0000256" key="1">
    <source>
        <dbReference type="ARBA" id="ARBA00000085"/>
    </source>
</evidence>
<dbReference type="SUPFAM" id="SSF47384">
    <property type="entry name" value="Homodimeric domain of signal transducing histidine kinase"/>
    <property type="match status" value="1"/>
</dbReference>
<evidence type="ECO:0000256" key="7">
    <source>
        <dbReference type="SAM" id="Coils"/>
    </source>
</evidence>
<dbReference type="GO" id="GO:0000155">
    <property type="term" value="F:phosphorelay sensor kinase activity"/>
    <property type="evidence" value="ECO:0007669"/>
    <property type="project" value="InterPro"/>
</dbReference>
<dbReference type="PROSITE" id="PS50109">
    <property type="entry name" value="HIS_KIN"/>
    <property type="match status" value="1"/>
</dbReference>
<keyword evidence="4" id="KW-0808">Transferase</keyword>
<sequence length="691" mass="80919">MTLLTNILLYIHHNPGIEGVSLLMVISAVVAFLLVWAVTHISIMRIRHNARRVKDLALIMQQTLNVSRNDVIRLSIQERYAYNMHGNFLPEKGLSYQESLEYIHPDDRQIYIDFLQRLIKNGHTEECMFRWDLNRGDGQPYWRFIQDIGIVEFADKRRRMPTNIFCTLTDKTDQVLLERQENQMTDKYRMIFEQPIAGLAFYDKEGHLITANRKMREILRFQSEDDPFYFNRTIYDMPTFREVLNNRHVEELYFCTKSVIIERGVNCYTELRLHPIYDEKKELVYITFSIRDITQERELYLQNKKNDKEIRDTNEKIQQYEGELQYLMDNCDMRFWRCSFVNNEVTFYRGLSRPERKITLEHFQSCLITTSDTSKLLFEHPEAAFNKPRNFLCNTRPLFHESDEPQWNIIDSVPYYDGNNQFVGCYGIIRNVTVLIKKQEQLKQETERANDSGRRKSVFMANMTHEIRTPLNAIVGFSDVLPMLTTPEEKKEITRVIMNNCDILLRLINDILAVSSLETNGIHVQPTTTDFAKDFNDICNSLAQRVQEPKVQYIIDNPYESFITKIDKGRIQQVITNFVTNAIKYTHEGHIKVGYEYQEKDGGGLYIFCEDTGVGIPKEYQEKVFDRFVKLNDFIQGTGLGLSICKAIAEGCHGDIGILSEGEGQGSTFWLWIPCQREETIKESDQASDNT</sequence>
<evidence type="ECO:0000256" key="3">
    <source>
        <dbReference type="ARBA" id="ARBA00022553"/>
    </source>
</evidence>
<dbReference type="NCBIfam" id="TIGR00229">
    <property type="entry name" value="sensory_box"/>
    <property type="match status" value="1"/>
</dbReference>
<dbReference type="Pfam" id="PF00512">
    <property type="entry name" value="HisKA"/>
    <property type="match status" value="1"/>
</dbReference>
<feature type="transmembrane region" description="Helical" evidence="8">
    <location>
        <begin position="20"/>
        <end position="43"/>
    </location>
</feature>
<evidence type="ECO:0000256" key="6">
    <source>
        <dbReference type="ARBA" id="ARBA00023012"/>
    </source>
</evidence>
<name>A0A1I0PJ00_9BACT</name>
<evidence type="ECO:0000313" key="10">
    <source>
        <dbReference type="EMBL" id="SEW14413.1"/>
    </source>
</evidence>
<dbReference type="Gene3D" id="3.30.565.10">
    <property type="entry name" value="Histidine kinase-like ATPase, C-terminal domain"/>
    <property type="match status" value="1"/>
</dbReference>
<dbReference type="InterPro" id="IPR003661">
    <property type="entry name" value="HisK_dim/P_dom"/>
</dbReference>
<dbReference type="InterPro" id="IPR005467">
    <property type="entry name" value="His_kinase_dom"/>
</dbReference>
<proteinExistence type="predicted"/>
<accession>A0A1I0PJ00</accession>
<evidence type="ECO:0000256" key="4">
    <source>
        <dbReference type="ARBA" id="ARBA00022679"/>
    </source>
</evidence>
<dbReference type="SUPFAM" id="SSF55874">
    <property type="entry name" value="ATPase domain of HSP90 chaperone/DNA topoisomerase II/histidine kinase"/>
    <property type="match status" value="1"/>
</dbReference>
<keyword evidence="7" id="KW-0175">Coiled coil</keyword>
<keyword evidence="11" id="KW-1185">Reference proteome</keyword>
<dbReference type="Pfam" id="PF02518">
    <property type="entry name" value="HATPase_c"/>
    <property type="match status" value="1"/>
</dbReference>